<name>A0A9P6MWI6_9FUNG</name>
<evidence type="ECO:0000313" key="2">
    <source>
        <dbReference type="Proteomes" id="UP000703661"/>
    </source>
</evidence>
<dbReference type="Proteomes" id="UP000703661">
    <property type="component" value="Unassembled WGS sequence"/>
</dbReference>
<dbReference type="OrthoDB" id="2420447at2759"/>
<dbReference type="EMBL" id="JAAAID010000563">
    <property type="protein sequence ID" value="KAG0016119.1"/>
    <property type="molecule type" value="Genomic_DNA"/>
</dbReference>
<comment type="caution">
    <text evidence="1">The sequence shown here is derived from an EMBL/GenBank/DDBJ whole genome shotgun (WGS) entry which is preliminary data.</text>
</comment>
<reference evidence="1" key="1">
    <citation type="journal article" date="2020" name="Fungal Divers.">
        <title>Resolving the Mortierellaceae phylogeny through synthesis of multi-gene phylogenetics and phylogenomics.</title>
        <authorList>
            <person name="Vandepol N."/>
            <person name="Liber J."/>
            <person name="Desiro A."/>
            <person name="Na H."/>
            <person name="Kennedy M."/>
            <person name="Barry K."/>
            <person name="Grigoriev I.V."/>
            <person name="Miller A.N."/>
            <person name="O'Donnell K."/>
            <person name="Stajich J.E."/>
            <person name="Bonito G."/>
        </authorList>
    </citation>
    <scope>NUCLEOTIDE SEQUENCE</scope>
    <source>
        <strain evidence="1">NRRL 2769</strain>
    </source>
</reference>
<accession>A0A9P6MWI6</accession>
<evidence type="ECO:0000313" key="1">
    <source>
        <dbReference type="EMBL" id="KAG0016119.1"/>
    </source>
</evidence>
<organism evidence="1 2">
    <name type="scientific">Entomortierella chlamydospora</name>
    <dbReference type="NCBI Taxonomy" id="101097"/>
    <lineage>
        <taxon>Eukaryota</taxon>
        <taxon>Fungi</taxon>
        <taxon>Fungi incertae sedis</taxon>
        <taxon>Mucoromycota</taxon>
        <taxon>Mortierellomycotina</taxon>
        <taxon>Mortierellomycetes</taxon>
        <taxon>Mortierellales</taxon>
        <taxon>Mortierellaceae</taxon>
        <taxon>Entomortierella</taxon>
    </lineage>
</organism>
<sequence length="87" mass="9466">MVLGNLLEQEPVSDGGKTLHEVVEGYIGKTTGYGLISMIDESGSGKTETPRTSLRYTEEFTRNNCDTWNFRDVAGCGPHILGICKAV</sequence>
<proteinExistence type="predicted"/>
<gene>
    <name evidence="1" type="ORF">BGZ80_009425</name>
</gene>
<keyword evidence="2" id="KW-1185">Reference proteome</keyword>
<dbReference type="AlphaFoldDB" id="A0A9P6MWI6"/>
<protein>
    <submittedName>
        <fullName evidence="1">Uncharacterized protein</fullName>
    </submittedName>
</protein>